<dbReference type="STRING" id="595528.A0A0D2X2N0"/>
<keyword evidence="9" id="KW-0829">Tyrosine-protein kinase</keyword>
<dbReference type="EMBL" id="KE346364">
    <property type="protein sequence ID" value="KJE92844.1"/>
    <property type="molecule type" value="Genomic_DNA"/>
</dbReference>
<feature type="region of interest" description="Disordered" evidence="11">
    <location>
        <begin position="1572"/>
        <end position="1595"/>
    </location>
</feature>
<evidence type="ECO:0000256" key="11">
    <source>
        <dbReference type="SAM" id="MobiDB-lite"/>
    </source>
</evidence>
<dbReference type="InterPro" id="IPR035976">
    <property type="entry name" value="Sushi/SCR/CCP_sf"/>
</dbReference>
<evidence type="ECO:0000256" key="13">
    <source>
        <dbReference type="SAM" id="SignalP"/>
    </source>
</evidence>
<evidence type="ECO:0000256" key="3">
    <source>
        <dbReference type="ARBA" id="ARBA00022729"/>
    </source>
</evidence>
<feature type="domain" description="Sushi" evidence="15">
    <location>
        <begin position="940"/>
        <end position="1001"/>
    </location>
</feature>
<gene>
    <name evidence="16" type="ORF">CAOG_003740</name>
</gene>
<keyword evidence="2" id="KW-0808">Transferase</keyword>
<dbReference type="PhylomeDB" id="A0A0D2X2N0"/>
<dbReference type="PROSITE" id="PS00109">
    <property type="entry name" value="PROTEIN_KINASE_TYR"/>
    <property type="match status" value="1"/>
</dbReference>
<dbReference type="InterPro" id="IPR000436">
    <property type="entry name" value="Sushi_SCR_CCP_dom"/>
</dbReference>
<evidence type="ECO:0000256" key="12">
    <source>
        <dbReference type="SAM" id="Phobius"/>
    </source>
</evidence>
<feature type="domain" description="Sushi" evidence="15">
    <location>
        <begin position="1186"/>
        <end position="1242"/>
    </location>
</feature>
<feature type="domain" description="Sushi" evidence="15">
    <location>
        <begin position="390"/>
        <end position="449"/>
    </location>
</feature>
<dbReference type="CDD" id="cd00033">
    <property type="entry name" value="CCP"/>
    <property type="match status" value="11"/>
</dbReference>
<dbReference type="PROSITE" id="PS50923">
    <property type="entry name" value="SUSHI"/>
    <property type="match status" value="13"/>
</dbReference>
<keyword evidence="3 13" id="KW-0732">Signal</keyword>
<dbReference type="Pfam" id="PF00084">
    <property type="entry name" value="Sushi"/>
    <property type="match status" value="16"/>
</dbReference>
<organism evidence="16 17">
    <name type="scientific">Capsaspora owczarzaki (strain ATCC 30864)</name>
    <dbReference type="NCBI Taxonomy" id="595528"/>
    <lineage>
        <taxon>Eukaryota</taxon>
        <taxon>Filasterea</taxon>
        <taxon>Capsaspora</taxon>
    </lineage>
</organism>
<feature type="domain" description="Sushi" evidence="15">
    <location>
        <begin position="1125"/>
        <end position="1183"/>
    </location>
</feature>
<dbReference type="GO" id="GO:0004713">
    <property type="term" value="F:protein tyrosine kinase activity"/>
    <property type="evidence" value="ECO:0007669"/>
    <property type="project" value="UniProtKB-KW"/>
</dbReference>
<dbReference type="InterPro" id="IPR008266">
    <property type="entry name" value="Tyr_kinase_AS"/>
</dbReference>
<dbReference type="InterPro" id="IPR000719">
    <property type="entry name" value="Prot_kinase_dom"/>
</dbReference>
<feature type="signal peptide" evidence="13">
    <location>
        <begin position="1"/>
        <end position="23"/>
    </location>
</feature>
<evidence type="ECO:0000256" key="9">
    <source>
        <dbReference type="ARBA" id="ARBA00023137"/>
    </source>
</evidence>
<feature type="domain" description="Sushi" evidence="15">
    <location>
        <begin position="696"/>
        <end position="753"/>
    </location>
</feature>
<accession>A0A0D2X2N0</accession>
<keyword evidence="4" id="KW-0677">Repeat</keyword>
<keyword evidence="8 12" id="KW-0472">Membrane</keyword>
<comment type="subcellular location">
    <subcellularLocation>
        <location evidence="1">Endomembrane system</location>
    </subcellularLocation>
</comment>
<evidence type="ECO:0000256" key="4">
    <source>
        <dbReference type="ARBA" id="ARBA00022737"/>
    </source>
</evidence>
<feature type="domain" description="Sushi" evidence="15">
    <location>
        <begin position="1057"/>
        <end position="1122"/>
    </location>
</feature>
<dbReference type="PROSITE" id="PS50011">
    <property type="entry name" value="PROTEIN_KINASE_DOM"/>
    <property type="match status" value="1"/>
</dbReference>
<feature type="domain" description="Sushi" evidence="15">
    <location>
        <begin position="1430"/>
        <end position="1490"/>
    </location>
</feature>
<dbReference type="Gene3D" id="1.10.510.10">
    <property type="entry name" value="Transferase(Phosphotransferase) domain 1"/>
    <property type="match status" value="1"/>
</dbReference>
<feature type="transmembrane region" description="Helical" evidence="12">
    <location>
        <begin position="1511"/>
        <end position="1532"/>
    </location>
</feature>
<evidence type="ECO:0000256" key="5">
    <source>
        <dbReference type="ARBA" id="ARBA00022741"/>
    </source>
</evidence>
<feature type="domain" description="Sushi" evidence="15">
    <location>
        <begin position="1245"/>
        <end position="1303"/>
    </location>
</feature>
<keyword evidence="17" id="KW-1185">Reference proteome</keyword>
<dbReference type="InterPro" id="IPR011009">
    <property type="entry name" value="Kinase-like_dom_sf"/>
</dbReference>
<dbReference type="Gene3D" id="3.30.200.20">
    <property type="entry name" value="Phosphorylase Kinase, domain 1"/>
    <property type="match status" value="1"/>
</dbReference>
<evidence type="ECO:0000256" key="1">
    <source>
        <dbReference type="ARBA" id="ARBA00004308"/>
    </source>
</evidence>
<evidence type="ECO:0000256" key="10">
    <source>
        <dbReference type="ARBA" id="ARBA00023157"/>
    </source>
</evidence>
<sequence length="1956" mass="205142">MRSQRAVLLAALALALTVADVQALGTLTMRFGSITGRGNCDSSIFANYPKCDYKIDTLYFYNNNNAQTEKTGSFSAGEIENNDNPSYSYTFSSITIGNNFGGTIGLYMTLRDVDTTTDDMGSASTTFTISPQPTFTSVNIPNPANAWPYVNYITVQYTFTCQANYYGQYCVINCVVNSGGCTSCGSTGCLSCLTGYTLNGGYCNLVDNWCTAPAISNGIRTCPNTVGSSCTTTCNLGYTLAPNTYPVATCQSNRAYNIPVGTCIWNVNFCPPLSLPNGTITLSDSRAISSVAMFDCAPGFALSDPSVTAQCQANQQWDQAAPTCVDKCIISTSVGGGVRPACNNTFGGGVCTTSCNVGYVLRAGTAASTTCQANGYWSAGNPGVCDLNLNYCTTPLVAPVNGSFSCNSSSSIYSRCSYSCNTGYTLSSSASSTCNVLGTWEGTPPTCIWNNSFCPTLNLPSGSVAYTAVQSFQSVATFSCNANYANLDPSRTAVCRSDSTWSTTPPTCTNTCTIPSVSVGGGSRTCPGTTTTVCTTTCNTGYVIRPGTAASTTCLASNATWSAGDPGVCDLNTAHCSPLLVNNGVLTYTNSQAYQSVANVTCNVGYNNSNPSLTTTCQAAQTWSTALQNCTLIPNFCAVLPPLLNGSVAYSSGQSLQSVATFSCKTGFVASGPLTATCQSSQTWSDVSPTCELSLTFCPTLSLDQGTVAYSNSQAFQSSATFACTSPGYVLSNTSAAVCRADGTWSPTPTCISSCIIPDVGGGVRSSCDPTFGTGNCSTVCNSGYILRAGTVAFAACQATGAWSPSAPGVCDLNPNYCSTKTAPSGGLMSCTNAFTLGSVCTFSCLNVGYTFSGSNSFTCTEVNQATGAWTGGSAPMCTRNTALCSPLSLPNGSVTYSDSQAYQSVASFQCDANFFNPTPYTLSCVNTDTWNGTAPTCVNACTIPSTSVGGGSRTSCTAAFNSVCSTVCDTGYMIRIGTAATTTCRANATWSSGDPGVCDQDANYCPPLLIANGASSHSAGLTFQSTATVACNVGYRNTTAVFSSTCQSDRQWSAVTNCTAIPNFCPGWVIWFGNASYSNGRQLGSVASFSCNPGYSSPTVSVTATCQASGTWSNSGPTCEAIPNYCSTLRLNQGTVTFSVGQQVSSLATFACKPGFQNTNPSLNLTCQTDATWSGTMPLCLAKPDWCPSMDVTAGTVAYTQGRKYQSQASVTCSVGYSLSGPSVATCLANATWSAALTCNIILNFCPLVNTDSGVMVSYSQSQAYGSVASFTCPFAYLPPSYASVSCEANQAWSASPPSCTKDPNWCPTLDRPTNGQVSCSAQSSLSSVCSFSCDGGFLLNGTTGTTCMTGKSWSVASPVCDVDPTSCSALNPMHATLTTCSRLINGTCTMFCNEGYAQVSGDSTRKCIMTESGPVWQGELLNCVTIANYCPSAGLLHGSVSSTARDVDALLQFDCSQGYELHGASSSVCTTKTSSEGEWLPPLPICQLVPTSSDTPDADGASGGSVAPIAAGAGAGGAVLLILLLVLLLVRRRRARQQQQADGAEKLANLESIRSASFPMQPLPNDLYAAPGRPSLVSQRSQQSLGAQYASQPAGPGLYEQSFGQYATRPAASQGHYEPVAARVDEDIYAEYSEMPDDSCMCYEETSSLHSMRSVLRLGDVLGSGEFGMVQLGSIPALDVPRIGRALLQPNQAALMVAVKLLKENADDKSRRDFLAEAEMMSRFRHPNVVLAIAALVETSPNMLVLEYIPYGDLRGLLVKSASLNCLWSGAEFARVLSQVAAGMAYLGTLRFVHRDLAARNCLVGYNLAVKISDFGLSHTLSEESEYYRMQTRGKLPLKWMAIESILFRKFSVLSDVWSFGVLAWEVYSYGAGPYGAITGAELVQFLEQGNRLPQPPTCSADVYSLVTQCWSYEPNERPNFNMLHDFFAGQHGNAPTRDIGALVAGAAKTVSYA</sequence>
<dbReference type="InterPro" id="IPR020635">
    <property type="entry name" value="Tyr_kinase_cat_dom"/>
</dbReference>
<keyword evidence="6 16" id="KW-0418">Kinase</keyword>
<dbReference type="SMART" id="SM00219">
    <property type="entry name" value="TyrKc"/>
    <property type="match status" value="1"/>
</dbReference>
<evidence type="ECO:0000256" key="8">
    <source>
        <dbReference type="ARBA" id="ARBA00023136"/>
    </source>
</evidence>
<dbReference type="GO" id="GO:0048468">
    <property type="term" value="P:cell development"/>
    <property type="evidence" value="ECO:0007669"/>
    <property type="project" value="UniProtKB-ARBA"/>
</dbReference>
<evidence type="ECO:0000259" key="15">
    <source>
        <dbReference type="PROSITE" id="PS50923"/>
    </source>
</evidence>
<evidence type="ECO:0000313" key="17">
    <source>
        <dbReference type="Proteomes" id="UP000008743"/>
    </source>
</evidence>
<feature type="domain" description="Sushi" evidence="15">
    <location>
        <begin position="635"/>
        <end position="693"/>
    </location>
</feature>
<feature type="domain" description="Sushi" evidence="15">
    <location>
        <begin position="816"/>
        <end position="880"/>
    </location>
</feature>
<dbReference type="SMART" id="SM00032">
    <property type="entry name" value="CCP"/>
    <property type="match status" value="21"/>
</dbReference>
<proteinExistence type="predicted"/>
<name>A0A0D2X2N0_CAPO3</name>
<dbReference type="CDD" id="cd00192">
    <property type="entry name" value="PTKc"/>
    <property type="match status" value="1"/>
</dbReference>
<dbReference type="GO" id="GO:0005524">
    <property type="term" value="F:ATP binding"/>
    <property type="evidence" value="ECO:0007669"/>
    <property type="project" value="UniProtKB-KW"/>
</dbReference>
<keyword evidence="12" id="KW-0812">Transmembrane</keyword>
<evidence type="ECO:0000256" key="6">
    <source>
        <dbReference type="ARBA" id="ARBA00022777"/>
    </source>
</evidence>
<feature type="domain" description="Sushi" evidence="15">
    <location>
        <begin position="268"/>
        <end position="326"/>
    </location>
</feature>
<keyword evidence="7" id="KW-0067">ATP-binding</keyword>
<dbReference type="GO" id="GO:0050793">
    <property type="term" value="P:regulation of developmental process"/>
    <property type="evidence" value="ECO:0007669"/>
    <property type="project" value="UniProtKB-ARBA"/>
</dbReference>
<feature type="chain" id="PRO_5002255443" evidence="13">
    <location>
        <begin position="24"/>
        <end position="1956"/>
    </location>
</feature>
<dbReference type="OrthoDB" id="10069199at2759"/>
<dbReference type="Pfam" id="PF07714">
    <property type="entry name" value="PK_Tyr_Ser-Thr"/>
    <property type="match status" value="1"/>
</dbReference>
<dbReference type="GO" id="GO:0012505">
    <property type="term" value="C:endomembrane system"/>
    <property type="evidence" value="ECO:0007669"/>
    <property type="project" value="UniProtKB-SubCell"/>
</dbReference>
<dbReference type="RefSeq" id="XP_004363468.1">
    <property type="nucleotide sequence ID" value="XM_004363411.2"/>
</dbReference>
<dbReference type="OMA" id="NYEEECT"/>
<dbReference type="PANTHER" id="PTHR45656">
    <property type="entry name" value="PROTEIN CBR-CLEC-78"/>
    <property type="match status" value="1"/>
</dbReference>
<feature type="domain" description="Protein kinase" evidence="14">
    <location>
        <begin position="1658"/>
        <end position="1930"/>
    </location>
</feature>
<dbReference type="InterPro" id="IPR001245">
    <property type="entry name" value="Ser-Thr/Tyr_kinase_cat_dom"/>
</dbReference>
<dbReference type="PANTHER" id="PTHR45656:SF4">
    <property type="entry name" value="PROTEIN CBR-CLEC-78"/>
    <property type="match status" value="1"/>
</dbReference>
<dbReference type="Gene3D" id="2.10.70.10">
    <property type="entry name" value="Complement Module, domain 1"/>
    <property type="match status" value="16"/>
</dbReference>
<evidence type="ECO:0000256" key="2">
    <source>
        <dbReference type="ARBA" id="ARBA00022679"/>
    </source>
</evidence>
<dbReference type="InterPro" id="IPR051277">
    <property type="entry name" value="SEZ6_CSMD_C4BPB_Regulators"/>
</dbReference>
<dbReference type="InParanoid" id="A0A0D2X2N0"/>
<dbReference type="FunFam" id="1.10.510.10:FF:001512">
    <property type="entry name" value="Receptor tyrosine-protein kinase erbB-2"/>
    <property type="match status" value="1"/>
</dbReference>
<dbReference type="SUPFAM" id="SSF57184">
    <property type="entry name" value="Growth factor receptor domain"/>
    <property type="match status" value="1"/>
</dbReference>
<evidence type="ECO:0000313" key="16">
    <source>
        <dbReference type="EMBL" id="KJE92844.1"/>
    </source>
</evidence>
<feature type="compositionally biased region" description="Polar residues" evidence="11">
    <location>
        <begin position="1578"/>
        <end position="1593"/>
    </location>
</feature>
<dbReference type="PRINTS" id="PR00109">
    <property type="entry name" value="TYRKINASE"/>
</dbReference>
<keyword evidence="12" id="KW-1133">Transmembrane helix</keyword>
<evidence type="ECO:0000259" key="14">
    <source>
        <dbReference type="PROSITE" id="PS50011"/>
    </source>
</evidence>
<dbReference type="Proteomes" id="UP000008743">
    <property type="component" value="Unassembled WGS sequence"/>
</dbReference>
<reference evidence="17" key="1">
    <citation type="submission" date="2011-02" db="EMBL/GenBank/DDBJ databases">
        <title>The Genome Sequence of Capsaspora owczarzaki ATCC 30864.</title>
        <authorList>
            <person name="Russ C."/>
            <person name="Cuomo C."/>
            <person name="Burger G."/>
            <person name="Gray M.W."/>
            <person name="Holland P.W.H."/>
            <person name="King N."/>
            <person name="Lang F.B.F."/>
            <person name="Roger A.J."/>
            <person name="Ruiz-Trillo I."/>
            <person name="Young S.K."/>
            <person name="Zeng Q."/>
            <person name="Gargeya S."/>
            <person name="Alvarado L."/>
            <person name="Berlin A."/>
            <person name="Chapman S.B."/>
            <person name="Chen Z."/>
            <person name="Freedman E."/>
            <person name="Gellesch M."/>
            <person name="Goldberg J."/>
            <person name="Griggs A."/>
            <person name="Gujja S."/>
            <person name="Heilman E."/>
            <person name="Heiman D."/>
            <person name="Howarth C."/>
            <person name="Mehta T."/>
            <person name="Neiman D."/>
            <person name="Pearson M."/>
            <person name="Roberts A."/>
            <person name="Saif S."/>
            <person name="Shea T."/>
            <person name="Shenoy N."/>
            <person name="Sisk P."/>
            <person name="Stolte C."/>
            <person name="Sykes S."/>
            <person name="White J."/>
            <person name="Yandava C."/>
            <person name="Haas B."/>
            <person name="Nusbaum C."/>
            <person name="Birren B."/>
        </authorList>
    </citation>
    <scope>NUCLEOTIDE SEQUENCE</scope>
    <source>
        <strain evidence="17">ATCC 30864</strain>
    </source>
</reference>
<dbReference type="SUPFAM" id="SSF56112">
    <property type="entry name" value="Protein kinase-like (PK-like)"/>
    <property type="match status" value="1"/>
</dbReference>
<keyword evidence="10" id="KW-1015">Disulfide bond</keyword>
<dbReference type="InterPro" id="IPR009030">
    <property type="entry name" value="Growth_fac_rcpt_cys_sf"/>
</dbReference>
<dbReference type="eggNOG" id="KOG1026">
    <property type="taxonomic scope" value="Eukaryota"/>
</dbReference>
<feature type="domain" description="Sushi" evidence="15">
    <location>
        <begin position="452"/>
        <end position="510"/>
    </location>
</feature>
<keyword evidence="5" id="KW-0547">Nucleotide-binding</keyword>
<protein>
    <submittedName>
        <fullName evidence="16">TKL protein kinase</fullName>
    </submittedName>
</protein>
<evidence type="ECO:0000256" key="7">
    <source>
        <dbReference type="ARBA" id="ARBA00022840"/>
    </source>
</evidence>
<dbReference type="SUPFAM" id="SSF57535">
    <property type="entry name" value="Complement control module/SCR domain"/>
    <property type="match status" value="18"/>
</dbReference>
<feature type="domain" description="Sushi" evidence="15">
    <location>
        <begin position="1306"/>
        <end position="1364"/>
    </location>
</feature>